<feature type="transmembrane region" description="Helical" evidence="6">
    <location>
        <begin position="373"/>
        <end position="393"/>
    </location>
</feature>
<feature type="transmembrane region" description="Helical" evidence="6">
    <location>
        <begin position="9"/>
        <end position="28"/>
    </location>
</feature>
<dbReference type="GO" id="GO:0016020">
    <property type="term" value="C:membrane"/>
    <property type="evidence" value="ECO:0007669"/>
    <property type="project" value="UniProtKB-SubCell"/>
</dbReference>
<feature type="transmembrane region" description="Helical" evidence="6">
    <location>
        <begin position="64"/>
        <end position="83"/>
    </location>
</feature>
<protein>
    <recommendedName>
        <fullName evidence="7">O-antigen ligase-related domain-containing protein</fullName>
    </recommendedName>
</protein>
<evidence type="ECO:0000256" key="1">
    <source>
        <dbReference type="ARBA" id="ARBA00004141"/>
    </source>
</evidence>
<organism evidence="8 9">
    <name type="scientific">Candidatus Berkelbacteria bacterium Licking1014_85</name>
    <dbReference type="NCBI Taxonomy" id="2017148"/>
    <lineage>
        <taxon>Bacteria</taxon>
        <taxon>Candidatus Berkelbacteria</taxon>
    </lineage>
</organism>
<feature type="transmembrane region" description="Helical" evidence="6">
    <location>
        <begin position="166"/>
        <end position="185"/>
    </location>
</feature>
<evidence type="ECO:0000256" key="4">
    <source>
        <dbReference type="ARBA" id="ARBA00023136"/>
    </source>
</evidence>
<feature type="transmembrane region" description="Helical" evidence="6">
    <location>
        <begin position="125"/>
        <end position="146"/>
    </location>
</feature>
<evidence type="ECO:0000313" key="9">
    <source>
        <dbReference type="Proteomes" id="UP000315589"/>
    </source>
</evidence>
<dbReference type="Pfam" id="PF04932">
    <property type="entry name" value="Wzy_C"/>
    <property type="match status" value="1"/>
</dbReference>
<dbReference type="Proteomes" id="UP000315589">
    <property type="component" value="Unassembled WGS sequence"/>
</dbReference>
<evidence type="ECO:0000259" key="7">
    <source>
        <dbReference type="Pfam" id="PF04932"/>
    </source>
</evidence>
<evidence type="ECO:0000313" key="8">
    <source>
        <dbReference type="EMBL" id="TSC93021.1"/>
    </source>
</evidence>
<feature type="transmembrane region" description="Helical" evidence="6">
    <location>
        <begin position="340"/>
        <end position="361"/>
    </location>
</feature>
<keyword evidence="2 6" id="KW-0812">Transmembrane</keyword>
<reference evidence="8 9" key="1">
    <citation type="submission" date="2017-07" db="EMBL/GenBank/DDBJ databases">
        <title>Mechanisms for carbon and nitrogen cycling indicate functional differentiation within the Candidate Phyla Radiation.</title>
        <authorList>
            <person name="Danczak R.E."/>
            <person name="Johnston M.D."/>
            <person name="Kenah C."/>
            <person name="Slattery M."/>
            <person name="Wrighton K.C."/>
            <person name="Wilkins M.J."/>
        </authorList>
    </citation>
    <scope>NUCLEOTIDE SEQUENCE [LARGE SCALE GENOMIC DNA]</scope>
    <source>
        <strain evidence="8">Licking1014_85</strain>
    </source>
</reference>
<sequence length="447" mass="51105">MTKIQKIKNFLPIAIIFLLPIYMLRFTVFGIPTTALEILIYVTFAITIFRPYTTSEVRRRRNTTSEVIAFPFLFSAIIGIIISPDKITAFGQFKGFIFDPLLYIYILYANGFLADKAKQQKLFNAYILSAMLISLHAIYQKISGITTIDNRVLGIFALEPYASPNFLAYYIAPACALALNSKLEYRNSKQIPNSKYQITKLLFLFIIFTALVFAQSRGAILAVLASSLIALWIWAIRRFSDRKKIVNLIFIIFSCYLILTTYYLFKPDLSAIQGAGRVTTSSNIRYMIWQTSGKILIENPKNFMFGIGLGNFQNYFTDFTASWANYPEYISPVAVTPHNIFLSMWLQGGLLMLAAFMYLIFIAIKNGFYNRNYLALFGLLTLLFIGTVDTPYWKNDWVIIFWVFLSFCLFCHKPQLSSSRMRGSKNVNPDSRSSLPDGRQVGNDINH</sequence>
<feature type="transmembrane region" description="Helical" evidence="6">
    <location>
        <begin position="95"/>
        <end position="113"/>
    </location>
</feature>
<gene>
    <name evidence="8" type="ORF">CEN91_317</name>
</gene>
<evidence type="ECO:0000256" key="2">
    <source>
        <dbReference type="ARBA" id="ARBA00022692"/>
    </source>
</evidence>
<feature type="transmembrane region" description="Helical" evidence="6">
    <location>
        <begin position="245"/>
        <end position="265"/>
    </location>
</feature>
<comment type="caution">
    <text evidence="8">The sequence shown here is derived from an EMBL/GenBank/DDBJ whole genome shotgun (WGS) entry which is preliminary data.</text>
</comment>
<comment type="subcellular location">
    <subcellularLocation>
        <location evidence="1">Membrane</location>
        <topology evidence="1">Multi-pass membrane protein</topology>
    </subcellularLocation>
</comment>
<feature type="transmembrane region" description="Helical" evidence="6">
    <location>
        <begin position="34"/>
        <end position="52"/>
    </location>
</feature>
<dbReference type="PANTHER" id="PTHR37422">
    <property type="entry name" value="TEICHURONIC ACID BIOSYNTHESIS PROTEIN TUAE"/>
    <property type="match status" value="1"/>
</dbReference>
<feature type="compositionally biased region" description="Polar residues" evidence="5">
    <location>
        <begin position="418"/>
        <end position="434"/>
    </location>
</feature>
<feature type="region of interest" description="Disordered" evidence="5">
    <location>
        <begin position="418"/>
        <end position="447"/>
    </location>
</feature>
<dbReference type="PANTHER" id="PTHR37422:SF13">
    <property type="entry name" value="LIPOPOLYSACCHARIDE BIOSYNTHESIS PROTEIN PA4999-RELATED"/>
    <property type="match status" value="1"/>
</dbReference>
<evidence type="ECO:0000256" key="3">
    <source>
        <dbReference type="ARBA" id="ARBA00022989"/>
    </source>
</evidence>
<keyword evidence="4 6" id="KW-0472">Membrane</keyword>
<feature type="transmembrane region" description="Helical" evidence="6">
    <location>
        <begin position="399"/>
        <end position="416"/>
    </location>
</feature>
<evidence type="ECO:0000256" key="6">
    <source>
        <dbReference type="SAM" id="Phobius"/>
    </source>
</evidence>
<dbReference type="InterPro" id="IPR051533">
    <property type="entry name" value="WaaL-like"/>
</dbReference>
<proteinExistence type="predicted"/>
<keyword evidence="3 6" id="KW-1133">Transmembrane helix</keyword>
<dbReference type="AlphaFoldDB" id="A0A554LJH5"/>
<accession>A0A554LJH5</accession>
<feature type="transmembrane region" description="Helical" evidence="6">
    <location>
        <begin position="219"/>
        <end position="236"/>
    </location>
</feature>
<dbReference type="EMBL" id="VMGI01000038">
    <property type="protein sequence ID" value="TSC93021.1"/>
    <property type="molecule type" value="Genomic_DNA"/>
</dbReference>
<feature type="transmembrane region" description="Helical" evidence="6">
    <location>
        <begin position="197"/>
        <end position="213"/>
    </location>
</feature>
<evidence type="ECO:0000256" key="5">
    <source>
        <dbReference type="SAM" id="MobiDB-lite"/>
    </source>
</evidence>
<name>A0A554LJH5_9BACT</name>
<feature type="domain" description="O-antigen ligase-related" evidence="7">
    <location>
        <begin position="203"/>
        <end position="357"/>
    </location>
</feature>
<dbReference type="InterPro" id="IPR007016">
    <property type="entry name" value="O-antigen_ligase-rel_domated"/>
</dbReference>